<dbReference type="EMBL" id="CP061510">
    <property type="protein sequence ID" value="QSB45669.1"/>
    <property type="molecule type" value="Genomic_DNA"/>
</dbReference>
<dbReference type="InterPro" id="IPR025359">
    <property type="entry name" value="SduA_C"/>
</dbReference>
<evidence type="ECO:0000313" key="3">
    <source>
        <dbReference type="Proteomes" id="UP000663637"/>
    </source>
</evidence>
<protein>
    <submittedName>
        <fullName evidence="2">DUF4263 domain-containing protein</fullName>
    </submittedName>
</protein>
<evidence type="ECO:0000259" key="1">
    <source>
        <dbReference type="Pfam" id="PF14082"/>
    </source>
</evidence>
<gene>
    <name evidence="2" type="ORF">IDJ81_06065</name>
</gene>
<dbReference type="Pfam" id="PF14082">
    <property type="entry name" value="SduA_C"/>
    <property type="match status" value="1"/>
</dbReference>
<feature type="domain" description="Shedu protein SduA C-terminal" evidence="1">
    <location>
        <begin position="225"/>
        <end position="399"/>
    </location>
</feature>
<sequence length="419" mass="48417">MIRFDVKRRSVIFEYEPEFTSAEWILNELKTHHEVTLSRGFTFKDDDLIEGPVDVAEDEIGEPVFRFRFATRRSGYFRIPGRILGIANDVLIDEGITLQRKLFIAERNVGIFRRLAKVIPDGAEIVIGGDREGGIPEDVFRELLDRFPNSGELDRYASARVETIIGEHFDGMKSARDQYETYLSKRKSSVTDAPLAQDHLLQAEVDKFVYVRDTIIAWLRSADSYTERDWQKMIIKIILLIFPKYVAVLENVEIADFYTSPDRTRRRYIDLCLIDAAGNLDVIEIKKPFDNVLLSKSLYRDNSIPTRELSGSVMQAEKYLFHLSKWGVNGERELSRRFASNLPRSMQIRITNPKAMIILGRDCRPDGQHALTDRRLFDLEIIKRKYANMIDILTYDDLLRRLENIITSLVKRKAGTALG</sequence>
<reference evidence="2 3" key="1">
    <citation type="submission" date="2020-09" db="EMBL/GenBank/DDBJ databases">
        <title>Complete genome sequence of altererythrobacter flavus SS-21NJ, isolated from Dongying oil sludge in Shandong province.</title>
        <authorList>
            <person name="Sun S."/>
            <person name="Zhang Z."/>
        </authorList>
    </citation>
    <scope>NUCLEOTIDE SEQUENCE [LARGE SCALE GENOMIC DNA]</scope>
    <source>
        <strain evidence="2 3">SS-21NJ</strain>
    </source>
</reference>
<evidence type="ECO:0000313" key="2">
    <source>
        <dbReference type="EMBL" id="QSB45669.1"/>
    </source>
</evidence>
<proteinExistence type="predicted"/>
<accession>A0ABX7KBL9</accession>
<organism evidence="2 3">
    <name type="scientific">Tsuneonella flava</name>
    <dbReference type="NCBI Taxonomy" id="2055955"/>
    <lineage>
        <taxon>Bacteria</taxon>
        <taxon>Pseudomonadati</taxon>
        <taxon>Pseudomonadota</taxon>
        <taxon>Alphaproteobacteria</taxon>
        <taxon>Sphingomonadales</taxon>
        <taxon>Erythrobacteraceae</taxon>
        <taxon>Tsuneonella</taxon>
    </lineage>
</organism>
<dbReference type="RefSeq" id="WP_205444845.1">
    <property type="nucleotide sequence ID" value="NZ_CP061510.1"/>
</dbReference>
<keyword evidence="3" id="KW-1185">Reference proteome</keyword>
<name>A0ABX7KBL9_9SPHN</name>
<dbReference type="Proteomes" id="UP000663637">
    <property type="component" value="Chromosome"/>
</dbReference>